<evidence type="ECO:0000256" key="1">
    <source>
        <dbReference type="PROSITE-ProRule" id="PRU00047"/>
    </source>
</evidence>
<sequence>MEWLVSAVIYKCKDKVDIIKVERSREIEWWGFGVEILVHITLPDLHNIAEELVLPDDTRLRIEVEGRQPVCYKCRSRGHMQAVCPRREIIVEEDKIEETEVCEEEMVLTEQEEEEEKQEETEGHGEKKRMRTESPPKSPKTKKREKNKKMMEDGNDSEEQNVTKKDGNYSEEQNVTKKDGNYSEEQNVTKIETQDTKQEKQLTRQERWLDWWTVLMEQQEKAKAEGRIIGKVDF</sequence>
<organism evidence="4">
    <name type="scientific">Octopus bimaculoides</name>
    <name type="common">California two-spotted octopus</name>
    <dbReference type="NCBI Taxonomy" id="37653"/>
    <lineage>
        <taxon>Eukaryota</taxon>
        <taxon>Metazoa</taxon>
        <taxon>Spiralia</taxon>
        <taxon>Lophotrochozoa</taxon>
        <taxon>Mollusca</taxon>
        <taxon>Cephalopoda</taxon>
        <taxon>Coleoidea</taxon>
        <taxon>Octopodiformes</taxon>
        <taxon>Octopoda</taxon>
        <taxon>Incirrata</taxon>
        <taxon>Octopodidae</taxon>
        <taxon>Octopus</taxon>
    </lineage>
</organism>
<name>A0A0L8GKK6_OCTBM</name>
<evidence type="ECO:0000256" key="2">
    <source>
        <dbReference type="SAM" id="MobiDB-lite"/>
    </source>
</evidence>
<evidence type="ECO:0000313" key="4">
    <source>
        <dbReference type="EMBL" id="KOF77536.1"/>
    </source>
</evidence>
<dbReference type="InterPro" id="IPR001878">
    <property type="entry name" value="Znf_CCHC"/>
</dbReference>
<dbReference type="AlphaFoldDB" id="A0A0L8GKK6"/>
<feature type="compositionally biased region" description="Acidic residues" evidence="2">
    <location>
        <begin position="100"/>
        <end position="119"/>
    </location>
</feature>
<keyword evidence="1" id="KW-0863">Zinc-finger</keyword>
<dbReference type="GO" id="GO:0003676">
    <property type="term" value="F:nucleic acid binding"/>
    <property type="evidence" value="ECO:0007669"/>
    <property type="project" value="InterPro"/>
</dbReference>
<dbReference type="EMBL" id="KQ421409">
    <property type="protein sequence ID" value="KOF77536.1"/>
    <property type="molecule type" value="Genomic_DNA"/>
</dbReference>
<dbReference type="OrthoDB" id="1938156at2759"/>
<feature type="compositionally biased region" description="Basic and acidic residues" evidence="2">
    <location>
        <begin position="161"/>
        <end position="181"/>
    </location>
</feature>
<accession>A0A0L8GKK6</accession>
<protein>
    <recommendedName>
        <fullName evidence="3">CCHC-type domain-containing protein</fullName>
    </recommendedName>
</protein>
<evidence type="ECO:0000259" key="3">
    <source>
        <dbReference type="PROSITE" id="PS50158"/>
    </source>
</evidence>
<keyword evidence="1" id="KW-0862">Zinc</keyword>
<dbReference type="PROSITE" id="PS50158">
    <property type="entry name" value="ZF_CCHC"/>
    <property type="match status" value="1"/>
</dbReference>
<dbReference type="GO" id="GO:0008270">
    <property type="term" value="F:zinc ion binding"/>
    <property type="evidence" value="ECO:0007669"/>
    <property type="project" value="UniProtKB-KW"/>
</dbReference>
<keyword evidence="1" id="KW-0479">Metal-binding</keyword>
<feature type="region of interest" description="Disordered" evidence="2">
    <location>
        <begin position="100"/>
        <end position="199"/>
    </location>
</feature>
<gene>
    <name evidence="4" type="ORF">OCBIM_22032011mg</name>
</gene>
<proteinExistence type="predicted"/>
<feature type="domain" description="CCHC-type" evidence="3">
    <location>
        <begin position="71"/>
        <end position="86"/>
    </location>
</feature>
<reference evidence="4" key="1">
    <citation type="submission" date="2015-07" db="EMBL/GenBank/DDBJ databases">
        <title>MeaNS - Measles Nucleotide Surveillance Program.</title>
        <authorList>
            <person name="Tran T."/>
            <person name="Druce J."/>
        </authorList>
    </citation>
    <scope>NUCLEOTIDE SEQUENCE</scope>
    <source>
        <strain evidence="4">UCB-OBI-ISO-001</strain>
        <tissue evidence="4">Gonad</tissue>
    </source>
</reference>